<dbReference type="Proteomes" id="UP000094336">
    <property type="component" value="Unassembled WGS sequence"/>
</dbReference>
<dbReference type="GO" id="GO:0010468">
    <property type="term" value="P:regulation of gene expression"/>
    <property type="evidence" value="ECO:0007669"/>
    <property type="project" value="UniProtKB-ARBA"/>
</dbReference>
<feature type="compositionally biased region" description="Low complexity" evidence="3">
    <location>
        <begin position="111"/>
        <end position="129"/>
    </location>
</feature>
<dbReference type="InterPro" id="IPR039171">
    <property type="entry name" value="Cwc2/Slt11"/>
</dbReference>
<dbReference type="STRING" id="984486.A0A1E3R102"/>
<organism evidence="5 6">
    <name type="scientific">Babjeviella inositovora NRRL Y-12698</name>
    <dbReference type="NCBI Taxonomy" id="984486"/>
    <lineage>
        <taxon>Eukaryota</taxon>
        <taxon>Fungi</taxon>
        <taxon>Dikarya</taxon>
        <taxon>Ascomycota</taxon>
        <taxon>Saccharomycotina</taxon>
        <taxon>Pichiomycetes</taxon>
        <taxon>Serinales incertae sedis</taxon>
        <taxon>Babjeviella</taxon>
    </lineage>
</organism>
<feature type="compositionally biased region" description="Basic and acidic residues" evidence="3">
    <location>
        <begin position="149"/>
        <end position="162"/>
    </location>
</feature>
<dbReference type="InterPro" id="IPR000504">
    <property type="entry name" value="RRM_dom"/>
</dbReference>
<sequence length="1077" mass="118782">MYTHPHALSGYFGHKPKTPDERFTSLIPQTPFDFAYGASMLPRQLLMGSPFVAGAPSPVPPQFHAKPPLYYYPNQTPYPGHYPGQQNYPYQPEQGYQTNRYPPNGYLKNGHLSTSVSHSSRHSSSTHLRNYSQNSSMSHISQPRLKYVNRPEKKKVSPRLQDAKHSLHYQRNQELERDFFTPNGSASPLIEAVTPTMEATHKVDDSPATMVSQQRTVLITNVVVEPKKFTWAALFTQFSGFGPFESIEIETETTYSQTGITGKEITEINQTEANSDNIKTIRVSFLTGLAATVFYTHVQRNPVDVNRKLRVFSSEEQAVLVELVDSEELFPAIAAAVKLEYASRCLYISEMPARERSDASALLCELRAIGEIDTIQTFDLPNRDAKTKNGGLGEKTGKLPKNGEANFAANTPDPITGLSDGKSTALKRKSMSLEGKSVALDEKSTILDEKSSLEDTFIPLDGKATSLGVESPSLDALSALVATFDRVVIHFTSIRDAIRAKSQLSFSPTYHTCRVLYGRDRCARVVTEPSLDFGFRNNLSQKDIAAATVLTAAGGMANLGNRTVYLGNLHPLTRVDEICNVVKGGLVQNVKYLADKHACFVTFVDKTAAAQFYAEANMNTLVVHGKRVKVNWGNNSGPCPQSVALAVTAGASRNVYIRGPDIPRADELRRDFSDYGEMEQINFYKDKSCAFLNFLNISCAIKVVEDFQRGSAPSTGTSPERAARVLALLQKYREFKFAFGKDRCGNPLRPVKKGKKKVREAKEAREGMVDSGVLASMGIFSSKESGRNELGEARAEISEERNEKSEEWPRRDAKSAARRDSQMDSESNLVKSEGSKEGRDVKSKGSQARSTVKAKKGDLSDLVDSLALEPHDSEPSDISKPLEAMPLKAPSPVTSAPLETTPLEPLSPEFHFDKPDYDSEIDSSDSVSIVIGATANIDSPPSMKTSSCSPIPQQRPRKASSTRSMNYFPPVYETPVIYPFAYPPGSATSRAGSSYNLDRSASRTSLYSQGSHPMGYEMSYFPPQQMYGYGYIPNQPTTSGSQVMARYLSQSQNDSLLYAASVLLSGQKKNRKNRKNR</sequence>
<feature type="region of interest" description="Disordered" evidence="3">
    <location>
        <begin position="76"/>
        <end position="162"/>
    </location>
</feature>
<feature type="region of interest" description="Disordered" evidence="3">
    <location>
        <begin position="385"/>
        <end position="405"/>
    </location>
</feature>
<feature type="domain" description="RRM" evidence="4">
    <location>
        <begin position="562"/>
        <end position="635"/>
    </location>
</feature>
<feature type="region of interest" description="Disordered" evidence="3">
    <location>
        <begin position="936"/>
        <end position="964"/>
    </location>
</feature>
<feature type="compositionally biased region" description="Polar residues" evidence="3">
    <location>
        <begin position="84"/>
        <end position="101"/>
    </location>
</feature>
<dbReference type="InterPro" id="IPR012677">
    <property type="entry name" value="Nucleotide-bd_a/b_plait_sf"/>
</dbReference>
<feature type="region of interest" description="Disordered" evidence="3">
    <location>
        <begin position="785"/>
        <end position="923"/>
    </location>
</feature>
<dbReference type="Pfam" id="PF10378">
    <property type="entry name" value="RRM"/>
    <property type="match status" value="1"/>
</dbReference>
<feature type="compositionally biased region" description="Basic and acidic residues" evidence="3">
    <location>
        <begin position="785"/>
        <end position="822"/>
    </location>
</feature>
<feature type="compositionally biased region" description="Polar residues" evidence="3">
    <location>
        <begin position="130"/>
        <end position="141"/>
    </location>
</feature>
<name>A0A1E3R102_9ASCO</name>
<dbReference type="EMBL" id="KV454426">
    <property type="protein sequence ID" value="ODQ83067.1"/>
    <property type="molecule type" value="Genomic_DNA"/>
</dbReference>
<dbReference type="GO" id="GO:0010494">
    <property type="term" value="C:cytoplasmic stress granule"/>
    <property type="evidence" value="ECO:0007669"/>
    <property type="project" value="TreeGrafter"/>
</dbReference>
<evidence type="ECO:0000259" key="4">
    <source>
        <dbReference type="PROSITE" id="PS50102"/>
    </source>
</evidence>
<feature type="compositionally biased region" description="Basic and acidic residues" evidence="3">
    <location>
        <begin position="833"/>
        <end position="843"/>
    </location>
</feature>
<dbReference type="PANTHER" id="PTHR14089:SF8">
    <property type="entry name" value="RNA-BINDING PROTEIN MRN1"/>
    <property type="match status" value="1"/>
</dbReference>
<feature type="compositionally biased region" description="Low complexity" evidence="3">
    <location>
        <begin position="894"/>
        <end position="909"/>
    </location>
</feature>
<dbReference type="InterPro" id="IPR018835">
    <property type="entry name" value="RNA-binding_domain_put"/>
</dbReference>
<dbReference type="PROSITE" id="PS50102">
    <property type="entry name" value="RRM"/>
    <property type="match status" value="1"/>
</dbReference>
<feature type="compositionally biased region" description="Polar residues" evidence="3">
    <location>
        <begin position="936"/>
        <end position="952"/>
    </location>
</feature>
<evidence type="ECO:0000256" key="1">
    <source>
        <dbReference type="ARBA" id="ARBA00022884"/>
    </source>
</evidence>
<evidence type="ECO:0000256" key="2">
    <source>
        <dbReference type="PROSITE-ProRule" id="PRU00176"/>
    </source>
</evidence>
<keyword evidence="1 2" id="KW-0694">RNA-binding</keyword>
<dbReference type="RefSeq" id="XP_018988395.1">
    <property type="nucleotide sequence ID" value="XM_019132721.1"/>
</dbReference>
<dbReference type="GeneID" id="30150574"/>
<dbReference type="FunFam" id="3.30.70.330:FF:000400">
    <property type="entry name" value="Negative regulator of differentiation 1"/>
    <property type="match status" value="1"/>
</dbReference>
<proteinExistence type="predicted"/>
<dbReference type="SUPFAM" id="SSF54928">
    <property type="entry name" value="RNA-binding domain, RBD"/>
    <property type="match status" value="1"/>
</dbReference>
<evidence type="ECO:0000313" key="5">
    <source>
        <dbReference type="EMBL" id="ODQ83067.1"/>
    </source>
</evidence>
<protein>
    <recommendedName>
        <fullName evidence="4">RRM domain-containing protein</fullName>
    </recommendedName>
</protein>
<dbReference type="SMART" id="SM00360">
    <property type="entry name" value="RRM"/>
    <property type="match status" value="2"/>
</dbReference>
<keyword evidence="6" id="KW-1185">Reference proteome</keyword>
<dbReference type="OrthoDB" id="6407164at2759"/>
<dbReference type="GO" id="GO:0000398">
    <property type="term" value="P:mRNA splicing, via spliceosome"/>
    <property type="evidence" value="ECO:0007669"/>
    <property type="project" value="TreeGrafter"/>
</dbReference>
<gene>
    <name evidence="5" type="ORF">BABINDRAFT_80385</name>
</gene>
<reference evidence="6" key="1">
    <citation type="submission" date="2016-05" db="EMBL/GenBank/DDBJ databases">
        <title>Comparative genomics of biotechnologically important yeasts.</title>
        <authorList>
            <consortium name="DOE Joint Genome Institute"/>
            <person name="Riley R."/>
            <person name="Haridas S."/>
            <person name="Wolfe K.H."/>
            <person name="Lopes M.R."/>
            <person name="Hittinger C.T."/>
            <person name="Goker M."/>
            <person name="Salamov A."/>
            <person name="Wisecaver J."/>
            <person name="Long T.M."/>
            <person name="Aerts A.L."/>
            <person name="Barry K."/>
            <person name="Choi C."/>
            <person name="Clum A."/>
            <person name="Coughlan A.Y."/>
            <person name="Deshpande S."/>
            <person name="Douglass A.P."/>
            <person name="Hanson S.J."/>
            <person name="Klenk H.-P."/>
            <person name="Labutti K."/>
            <person name="Lapidus A."/>
            <person name="Lindquist E."/>
            <person name="Lipzen A."/>
            <person name="Meier-Kolthoff J.P."/>
            <person name="Ohm R.A."/>
            <person name="Otillar R.P."/>
            <person name="Pangilinan J."/>
            <person name="Peng Y."/>
            <person name="Rokas A."/>
            <person name="Rosa C.A."/>
            <person name="Scheuner C."/>
            <person name="Sibirny A.A."/>
            <person name="Slot J.C."/>
            <person name="Stielow J.B."/>
            <person name="Sun H."/>
            <person name="Kurtzman C.P."/>
            <person name="Blackwell M."/>
            <person name="Grigoriev I.V."/>
            <person name="Jeffries T.W."/>
        </authorList>
    </citation>
    <scope>NUCLEOTIDE SEQUENCE [LARGE SCALE GENOMIC DNA]</scope>
    <source>
        <strain evidence="6">NRRL Y-12698</strain>
    </source>
</reference>
<accession>A0A1E3R102</accession>
<dbReference type="GO" id="GO:0003729">
    <property type="term" value="F:mRNA binding"/>
    <property type="evidence" value="ECO:0007669"/>
    <property type="project" value="TreeGrafter"/>
</dbReference>
<dbReference type="Gene3D" id="3.30.70.330">
    <property type="match status" value="2"/>
</dbReference>
<evidence type="ECO:0000313" key="6">
    <source>
        <dbReference type="Proteomes" id="UP000094336"/>
    </source>
</evidence>
<dbReference type="PANTHER" id="PTHR14089">
    <property type="entry name" value="PRE-MRNA-SPLICING FACTOR RBM22"/>
    <property type="match status" value="1"/>
</dbReference>
<evidence type="ECO:0000256" key="3">
    <source>
        <dbReference type="SAM" id="MobiDB-lite"/>
    </source>
</evidence>
<dbReference type="AlphaFoldDB" id="A0A1E3R102"/>
<dbReference type="InterPro" id="IPR035979">
    <property type="entry name" value="RBD_domain_sf"/>
</dbReference>